<proteinExistence type="predicted"/>
<keyword evidence="2" id="KW-1185">Reference proteome</keyword>
<dbReference type="Proteomes" id="UP000054549">
    <property type="component" value="Unassembled WGS sequence"/>
</dbReference>
<sequence>MPRENGKWGRVIRWTLRELQSHTEALGRCTIQLVDRLQALLRRIANIFVVVRVSYLIVHTMDNGSLKVSKYPSARLLTLNVRP</sequence>
<dbReference type="InParanoid" id="A0A0C2SUW1"/>
<dbReference type="AlphaFoldDB" id="A0A0C2SUW1"/>
<dbReference type="EMBL" id="KN818232">
    <property type="protein sequence ID" value="KIL67215.1"/>
    <property type="molecule type" value="Genomic_DNA"/>
</dbReference>
<dbReference type="HOGENOM" id="CLU_2542059_0_0_1"/>
<evidence type="ECO:0000313" key="1">
    <source>
        <dbReference type="EMBL" id="KIL67215.1"/>
    </source>
</evidence>
<gene>
    <name evidence="1" type="ORF">M378DRAFT_297426</name>
</gene>
<organism evidence="1 2">
    <name type="scientific">Amanita muscaria (strain Koide BX008)</name>
    <dbReference type="NCBI Taxonomy" id="946122"/>
    <lineage>
        <taxon>Eukaryota</taxon>
        <taxon>Fungi</taxon>
        <taxon>Dikarya</taxon>
        <taxon>Basidiomycota</taxon>
        <taxon>Agaricomycotina</taxon>
        <taxon>Agaricomycetes</taxon>
        <taxon>Agaricomycetidae</taxon>
        <taxon>Agaricales</taxon>
        <taxon>Pluteineae</taxon>
        <taxon>Amanitaceae</taxon>
        <taxon>Amanita</taxon>
    </lineage>
</organism>
<evidence type="ECO:0000313" key="2">
    <source>
        <dbReference type="Proteomes" id="UP000054549"/>
    </source>
</evidence>
<reference evidence="1 2" key="1">
    <citation type="submission" date="2014-04" db="EMBL/GenBank/DDBJ databases">
        <title>Evolutionary Origins and Diversification of the Mycorrhizal Mutualists.</title>
        <authorList>
            <consortium name="DOE Joint Genome Institute"/>
            <consortium name="Mycorrhizal Genomics Consortium"/>
            <person name="Kohler A."/>
            <person name="Kuo A."/>
            <person name="Nagy L.G."/>
            <person name="Floudas D."/>
            <person name="Copeland A."/>
            <person name="Barry K.W."/>
            <person name="Cichocki N."/>
            <person name="Veneault-Fourrey C."/>
            <person name="LaButti K."/>
            <person name="Lindquist E.A."/>
            <person name="Lipzen A."/>
            <person name="Lundell T."/>
            <person name="Morin E."/>
            <person name="Murat C."/>
            <person name="Riley R."/>
            <person name="Ohm R."/>
            <person name="Sun H."/>
            <person name="Tunlid A."/>
            <person name="Henrissat B."/>
            <person name="Grigoriev I.V."/>
            <person name="Hibbett D.S."/>
            <person name="Martin F."/>
        </authorList>
    </citation>
    <scope>NUCLEOTIDE SEQUENCE [LARGE SCALE GENOMIC DNA]</scope>
    <source>
        <strain evidence="1 2">Koide BX008</strain>
    </source>
</reference>
<accession>A0A0C2SUW1</accession>
<name>A0A0C2SUW1_AMAMK</name>
<protein>
    <submittedName>
        <fullName evidence="1">Uncharacterized protein</fullName>
    </submittedName>
</protein>